<accession>A0ABP8R394</accession>
<comment type="caution">
    <text evidence="2">The sequence shown here is derived from an EMBL/GenBank/DDBJ whole genome shotgun (WGS) entry which is preliminary data.</text>
</comment>
<organism evidence="2 3">
    <name type="scientific">Sphingobacterium thermophilum</name>
    <dbReference type="NCBI Taxonomy" id="768534"/>
    <lineage>
        <taxon>Bacteria</taxon>
        <taxon>Pseudomonadati</taxon>
        <taxon>Bacteroidota</taxon>
        <taxon>Sphingobacteriia</taxon>
        <taxon>Sphingobacteriales</taxon>
        <taxon>Sphingobacteriaceae</taxon>
        <taxon>Sphingobacterium</taxon>
    </lineage>
</organism>
<keyword evidence="3" id="KW-1185">Reference proteome</keyword>
<protein>
    <submittedName>
        <fullName evidence="2">BamA/TamA family outer membrane protein</fullName>
    </submittedName>
</protein>
<sequence>MRLPVLVLLFCCFISAQAQQPKGLIKRLIHKTFSTEVDSSGNGNSFFVVPAFGYAQETGAEIGVAATYNFFLDKTSSSRKTSTLTLISTFTTKGQKKINTNAELWTKDNDYHILLELRARDWPFNFYGIGNKTRKADEDLLDHTLYRVKVEVEKKIANHIYLGLNSSYDHFKFADQEADGIFDTLPLYGKDGGQYVTFGFSALYDSRDLPTYSNTGIYLRIKGTYAPRFFTSKDYKGTMVEADLRGFKKLYRNVNLAAQILYRGTYGHNLPFYTLRDLGGDMTMRGYYLGRYRDKNYIATQAEIRYRFHPRLGINAFAGTGTTFSKTFSARLVPSYGIGGRYFYSLKHASSIRLDYAIGEQRHGEKRQSGIYLSIAEAF</sequence>
<name>A0ABP8R394_9SPHI</name>
<feature type="chain" id="PRO_5047087421" evidence="1">
    <location>
        <begin position="19"/>
        <end position="379"/>
    </location>
</feature>
<evidence type="ECO:0000256" key="1">
    <source>
        <dbReference type="SAM" id="SignalP"/>
    </source>
</evidence>
<dbReference type="Proteomes" id="UP001500394">
    <property type="component" value="Unassembled WGS sequence"/>
</dbReference>
<dbReference type="Gene3D" id="2.40.160.50">
    <property type="entry name" value="membrane protein fhac: a member of the omp85/tpsb transporter family"/>
    <property type="match status" value="1"/>
</dbReference>
<evidence type="ECO:0000313" key="2">
    <source>
        <dbReference type="EMBL" id="GAA4516762.1"/>
    </source>
</evidence>
<dbReference type="RefSeq" id="WP_345067299.1">
    <property type="nucleotide sequence ID" value="NZ_BAABGR010000015.1"/>
</dbReference>
<feature type="signal peptide" evidence="1">
    <location>
        <begin position="1"/>
        <end position="18"/>
    </location>
</feature>
<dbReference type="EMBL" id="BAABGR010000015">
    <property type="protein sequence ID" value="GAA4516762.1"/>
    <property type="molecule type" value="Genomic_DNA"/>
</dbReference>
<evidence type="ECO:0000313" key="3">
    <source>
        <dbReference type="Proteomes" id="UP001500394"/>
    </source>
</evidence>
<reference evidence="3" key="1">
    <citation type="journal article" date="2019" name="Int. J. Syst. Evol. Microbiol.">
        <title>The Global Catalogue of Microorganisms (GCM) 10K type strain sequencing project: providing services to taxonomists for standard genome sequencing and annotation.</title>
        <authorList>
            <consortium name="The Broad Institute Genomics Platform"/>
            <consortium name="The Broad Institute Genome Sequencing Center for Infectious Disease"/>
            <person name="Wu L."/>
            <person name="Ma J."/>
        </authorList>
    </citation>
    <scope>NUCLEOTIDE SEQUENCE [LARGE SCALE GENOMIC DNA]</scope>
    <source>
        <strain evidence="3">JCM 17858</strain>
    </source>
</reference>
<gene>
    <name evidence="2" type="ORF">GCM10023173_16580</name>
</gene>
<proteinExistence type="predicted"/>
<keyword evidence="1" id="KW-0732">Signal</keyword>